<dbReference type="AlphaFoldDB" id="A0AAD7GKD8"/>
<sequence length="526" mass="56850">MKVKEAPRTSFKIRIPARTPNGSPIKPAGQSSPATASASASASASTLPTPPASAAGTPEALRFCTIVRCRVPLPPLSLYRWKCCAACRKQYREYQRGRLARLAGNNPNNATPDTTATTTATEDPPPPRSPRPSPLPAHIEALRAQAAQKEWQRLENRRALEVAGVPIPPAPLRARDPVGTWSLAPGVQQRKAEVAHKLEMVEDARVCTGRPCGHIIPPEAEYAGSTCAMCRGRERRKAAREPAKEGKHAAYDKAKEIEELPLAPTKRPGRCIYADCGVRMPVDASAEVSVVECEQCLRRKTPRRLAGPGRPPGSRNKAKALPAAAPQAAAKPVSARHPKATAPEKSVEAPRKRKRISSYPAYQCHDALLQDFGARFHNFIQAQSYYFLMRGGATDPAAAPQPPAQAMFDFSGEYSVVARDLDIVARKAEVELDVHAVKDAVARAGGLEFSPTSWVSILGNPGGIVTRFACVHLVNVFLPIRVPSGHAPNPARPKSMQGELEIAVLPDDSHKYFAGEKTIVRFRLVG</sequence>
<accession>A0AAD7GKD8</accession>
<protein>
    <submittedName>
        <fullName evidence="2">Uncharacterized protein</fullName>
    </submittedName>
</protein>
<feature type="region of interest" description="Disordered" evidence="1">
    <location>
        <begin position="1"/>
        <end position="55"/>
    </location>
</feature>
<organism evidence="2 3">
    <name type="scientific">Mycena rosella</name>
    <name type="common">Pink bonnet</name>
    <name type="synonym">Agaricus rosellus</name>
    <dbReference type="NCBI Taxonomy" id="1033263"/>
    <lineage>
        <taxon>Eukaryota</taxon>
        <taxon>Fungi</taxon>
        <taxon>Dikarya</taxon>
        <taxon>Basidiomycota</taxon>
        <taxon>Agaricomycotina</taxon>
        <taxon>Agaricomycetes</taxon>
        <taxon>Agaricomycetidae</taxon>
        <taxon>Agaricales</taxon>
        <taxon>Marasmiineae</taxon>
        <taxon>Mycenaceae</taxon>
        <taxon>Mycena</taxon>
    </lineage>
</organism>
<keyword evidence="3" id="KW-1185">Reference proteome</keyword>
<feature type="compositionally biased region" description="Low complexity" evidence="1">
    <location>
        <begin position="105"/>
        <end position="122"/>
    </location>
</feature>
<gene>
    <name evidence="2" type="ORF">B0H17DRAFT_439208</name>
</gene>
<proteinExistence type="predicted"/>
<comment type="caution">
    <text evidence="2">The sequence shown here is derived from an EMBL/GenBank/DDBJ whole genome shotgun (WGS) entry which is preliminary data.</text>
</comment>
<feature type="compositionally biased region" description="Low complexity" evidence="1">
    <location>
        <begin position="304"/>
        <end position="332"/>
    </location>
</feature>
<feature type="compositionally biased region" description="Low complexity" evidence="1">
    <location>
        <begin position="27"/>
        <end position="55"/>
    </location>
</feature>
<name>A0AAD7GKD8_MYCRO</name>
<evidence type="ECO:0000256" key="1">
    <source>
        <dbReference type="SAM" id="MobiDB-lite"/>
    </source>
</evidence>
<reference evidence="2" key="1">
    <citation type="submission" date="2023-03" db="EMBL/GenBank/DDBJ databases">
        <title>Massive genome expansion in bonnet fungi (Mycena s.s.) driven by repeated elements and novel gene families across ecological guilds.</title>
        <authorList>
            <consortium name="Lawrence Berkeley National Laboratory"/>
            <person name="Harder C.B."/>
            <person name="Miyauchi S."/>
            <person name="Viragh M."/>
            <person name="Kuo A."/>
            <person name="Thoen E."/>
            <person name="Andreopoulos B."/>
            <person name="Lu D."/>
            <person name="Skrede I."/>
            <person name="Drula E."/>
            <person name="Henrissat B."/>
            <person name="Morin E."/>
            <person name="Kohler A."/>
            <person name="Barry K."/>
            <person name="LaButti K."/>
            <person name="Morin E."/>
            <person name="Salamov A."/>
            <person name="Lipzen A."/>
            <person name="Mereny Z."/>
            <person name="Hegedus B."/>
            <person name="Baldrian P."/>
            <person name="Stursova M."/>
            <person name="Weitz H."/>
            <person name="Taylor A."/>
            <person name="Grigoriev I.V."/>
            <person name="Nagy L.G."/>
            <person name="Martin F."/>
            <person name="Kauserud H."/>
        </authorList>
    </citation>
    <scope>NUCLEOTIDE SEQUENCE</scope>
    <source>
        <strain evidence="2">CBHHK067</strain>
    </source>
</reference>
<feature type="compositionally biased region" description="Pro residues" evidence="1">
    <location>
        <begin position="123"/>
        <end position="135"/>
    </location>
</feature>
<dbReference type="Proteomes" id="UP001221757">
    <property type="component" value="Unassembled WGS sequence"/>
</dbReference>
<feature type="region of interest" description="Disordered" evidence="1">
    <location>
        <begin position="100"/>
        <end position="135"/>
    </location>
</feature>
<evidence type="ECO:0000313" key="2">
    <source>
        <dbReference type="EMBL" id="KAJ7695026.1"/>
    </source>
</evidence>
<evidence type="ECO:0000313" key="3">
    <source>
        <dbReference type="Proteomes" id="UP001221757"/>
    </source>
</evidence>
<dbReference type="EMBL" id="JARKIE010000039">
    <property type="protein sequence ID" value="KAJ7695026.1"/>
    <property type="molecule type" value="Genomic_DNA"/>
</dbReference>
<feature type="region of interest" description="Disordered" evidence="1">
    <location>
        <begin position="302"/>
        <end position="352"/>
    </location>
</feature>